<evidence type="ECO:0000313" key="1">
    <source>
        <dbReference type="EMBL" id="CAG7827081.1"/>
    </source>
</evidence>
<organism evidence="1 2">
    <name type="scientific">Allacma fusca</name>
    <dbReference type="NCBI Taxonomy" id="39272"/>
    <lineage>
        <taxon>Eukaryota</taxon>
        <taxon>Metazoa</taxon>
        <taxon>Ecdysozoa</taxon>
        <taxon>Arthropoda</taxon>
        <taxon>Hexapoda</taxon>
        <taxon>Collembola</taxon>
        <taxon>Symphypleona</taxon>
        <taxon>Sminthuridae</taxon>
        <taxon>Allacma</taxon>
    </lineage>
</organism>
<accession>A0A8J2PTB6</accession>
<protein>
    <submittedName>
        <fullName evidence="1">Uncharacterized protein</fullName>
    </submittedName>
</protein>
<name>A0A8J2PTB6_9HEXA</name>
<gene>
    <name evidence="1" type="ORF">AFUS01_LOCUS37089</name>
</gene>
<reference evidence="1" key="1">
    <citation type="submission" date="2021-06" db="EMBL/GenBank/DDBJ databases">
        <authorList>
            <person name="Hodson N. C."/>
            <person name="Mongue J. A."/>
            <person name="Jaron S. K."/>
        </authorList>
    </citation>
    <scope>NUCLEOTIDE SEQUENCE</scope>
</reference>
<dbReference type="EMBL" id="CAJVCH010542197">
    <property type="protein sequence ID" value="CAG7827081.1"/>
    <property type="molecule type" value="Genomic_DNA"/>
</dbReference>
<comment type="caution">
    <text evidence="1">The sequence shown here is derived from an EMBL/GenBank/DDBJ whole genome shotgun (WGS) entry which is preliminary data.</text>
</comment>
<evidence type="ECO:0000313" key="2">
    <source>
        <dbReference type="Proteomes" id="UP000708208"/>
    </source>
</evidence>
<proteinExistence type="predicted"/>
<dbReference type="Proteomes" id="UP000708208">
    <property type="component" value="Unassembled WGS sequence"/>
</dbReference>
<sequence length="126" mass="14439">MKQRQSLGEANSTLRLYTPFSHIFTRRILNVFFAPHCDHRVCATTIKEPAAGFFLFCGRYNRQGLSEGRNESCPSAYRQRSRTKNKLVYSECSKEVRSVQVSEEDVAVLSTTKVHPEESKKTRPPI</sequence>
<keyword evidence="2" id="KW-1185">Reference proteome</keyword>
<dbReference type="AlphaFoldDB" id="A0A8J2PTB6"/>